<keyword evidence="5" id="KW-1185">Reference proteome</keyword>
<dbReference type="OrthoDB" id="9802676at2"/>
<dbReference type="InterPro" id="IPR016192">
    <property type="entry name" value="APOBEC/CMP_deaminase_Zn-bd"/>
</dbReference>
<gene>
    <name evidence="4" type="ORF">E5167_08785</name>
</gene>
<dbReference type="PROSITE" id="PS00903">
    <property type="entry name" value="CYT_DCMP_DEAMINASES_1"/>
    <property type="match status" value="1"/>
</dbReference>
<reference evidence="4 5" key="1">
    <citation type="submission" date="2019-04" db="EMBL/GenBank/DDBJ databases">
        <title>Lacinutrix sp. nov., isolated from marine water.</title>
        <authorList>
            <person name="Kim W."/>
        </authorList>
    </citation>
    <scope>NUCLEOTIDE SEQUENCE [LARGE SCALE GENOMIC DNA]</scope>
    <source>
        <strain evidence="4 5">CAU 1491</strain>
    </source>
</reference>
<evidence type="ECO:0000256" key="2">
    <source>
        <dbReference type="ARBA" id="ARBA00022833"/>
    </source>
</evidence>
<dbReference type="RefSeq" id="WP_136843150.1">
    <property type="nucleotide sequence ID" value="NZ_SUPL01000004.1"/>
</dbReference>
<dbReference type="CDD" id="cd01285">
    <property type="entry name" value="nucleoside_deaminase"/>
    <property type="match status" value="1"/>
</dbReference>
<dbReference type="InterPro" id="IPR002125">
    <property type="entry name" value="CMP_dCMP_dom"/>
</dbReference>
<sequence length="151" mass="16723">MRTHIQFMKKCIDLGKEAMLSGNPPVGSIVVKNNTIIGIGKEAGKSSNDVTKHAEIEAIKDALINHQSLNEATLYTTHEPCIMCSYVIRHHSIKTIVYGIKSKYVGGFSSSFKILETNSIPTWKEAPEIIGGVMENECLNLSKTYKLLKDK</sequence>
<dbReference type="GO" id="GO:0052717">
    <property type="term" value="F:tRNA-specific adenosine-34 deaminase activity"/>
    <property type="evidence" value="ECO:0007669"/>
    <property type="project" value="UniProtKB-EC"/>
</dbReference>
<dbReference type="InterPro" id="IPR016193">
    <property type="entry name" value="Cytidine_deaminase-like"/>
</dbReference>
<dbReference type="Proteomes" id="UP000307657">
    <property type="component" value="Unassembled WGS sequence"/>
</dbReference>
<dbReference type="GO" id="GO:0002100">
    <property type="term" value="P:tRNA wobble adenosine to inosine editing"/>
    <property type="evidence" value="ECO:0007669"/>
    <property type="project" value="InterPro"/>
</dbReference>
<feature type="domain" description="CMP/dCMP-type deaminase" evidence="3">
    <location>
        <begin position="2"/>
        <end position="111"/>
    </location>
</feature>
<dbReference type="PROSITE" id="PS51747">
    <property type="entry name" value="CYT_DCMP_DEAMINASES_2"/>
    <property type="match status" value="1"/>
</dbReference>
<evidence type="ECO:0000313" key="5">
    <source>
        <dbReference type="Proteomes" id="UP000307657"/>
    </source>
</evidence>
<keyword evidence="1" id="KW-0479">Metal-binding</keyword>
<proteinExistence type="predicted"/>
<evidence type="ECO:0000313" key="4">
    <source>
        <dbReference type="EMBL" id="TJY35948.1"/>
    </source>
</evidence>
<evidence type="ECO:0000259" key="3">
    <source>
        <dbReference type="PROSITE" id="PS51747"/>
    </source>
</evidence>
<dbReference type="PANTHER" id="PTHR11079:SF203">
    <property type="entry name" value="CMP_DCMP-TYPE DEAMINASE DOMAIN-CONTAINING PROTEIN"/>
    <property type="match status" value="1"/>
</dbReference>
<protein>
    <submittedName>
        <fullName evidence="4">Nucleoside deaminase</fullName>
    </submittedName>
</protein>
<dbReference type="AlphaFoldDB" id="A0A4U0EW37"/>
<keyword evidence="2" id="KW-0862">Zinc</keyword>
<accession>A0A4U0EW37</accession>
<dbReference type="EMBL" id="SUPL01000004">
    <property type="protein sequence ID" value="TJY35948.1"/>
    <property type="molecule type" value="Genomic_DNA"/>
</dbReference>
<dbReference type="Gene3D" id="3.40.140.10">
    <property type="entry name" value="Cytidine Deaminase, domain 2"/>
    <property type="match status" value="1"/>
</dbReference>
<dbReference type="SUPFAM" id="SSF53927">
    <property type="entry name" value="Cytidine deaminase-like"/>
    <property type="match status" value="1"/>
</dbReference>
<dbReference type="PANTHER" id="PTHR11079">
    <property type="entry name" value="CYTOSINE DEAMINASE FAMILY MEMBER"/>
    <property type="match status" value="1"/>
</dbReference>
<dbReference type="GO" id="GO:0008270">
    <property type="term" value="F:zinc ion binding"/>
    <property type="evidence" value="ECO:0007669"/>
    <property type="project" value="InterPro"/>
</dbReference>
<name>A0A4U0EW37_9FLAO</name>
<comment type="caution">
    <text evidence="4">The sequence shown here is derived from an EMBL/GenBank/DDBJ whole genome shotgun (WGS) entry which is preliminary data.</text>
</comment>
<dbReference type="Pfam" id="PF00383">
    <property type="entry name" value="dCMP_cyt_deam_1"/>
    <property type="match status" value="1"/>
</dbReference>
<organism evidence="4 5">
    <name type="scientific">Pontimicrobium aquaticum</name>
    <dbReference type="NCBI Taxonomy" id="2565367"/>
    <lineage>
        <taxon>Bacteria</taxon>
        <taxon>Pseudomonadati</taxon>
        <taxon>Bacteroidota</taxon>
        <taxon>Flavobacteriia</taxon>
        <taxon>Flavobacteriales</taxon>
        <taxon>Flavobacteriaceae</taxon>
        <taxon>Pontimicrobium</taxon>
    </lineage>
</organism>
<evidence type="ECO:0000256" key="1">
    <source>
        <dbReference type="ARBA" id="ARBA00022723"/>
    </source>
</evidence>